<evidence type="ECO:0000256" key="3">
    <source>
        <dbReference type="ARBA" id="ARBA00022741"/>
    </source>
</evidence>
<evidence type="ECO:0000256" key="4">
    <source>
        <dbReference type="ARBA" id="ARBA00022777"/>
    </source>
</evidence>
<evidence type="ECO:0000259" key="6">
    <source>
        <dbReference type="Pfam" id="PF01636"/>
    </source>
</evidence>
<dbReference type="EMBL" id="JAKJXO020000005">
    <property type="protein sequence ID" value="KAL1604998.1"/>
    <property type="molecule type" value="Genomic_DNA"/>
</dbReference>
<protein>
    <recommendedName>
        <fullName evidence="6">Aminoglycoside phosphotransferase domain-containing protein</fullName>
    </recommendedName>
</protein>
<dbReference type="InterPro" id="IPR011009">
    <property type="entry name" value="Kinase-like_dom_sf"/>
</dbReference>
<dbReference type="PANTHER" id="PTHR34273:SF2">
    <property type="entry name" value="METHYLTHIORIBOSE KINASE"/>
    <property type="match status" value="1"/>
</dbReference>
<dbReference type="Gene3D" id="3.90.1200.10">
    <property type="match status" value="1"/>
</dbReference>
<proteinExistence type="inferred from homology"/>
<dbReference type="SUPFAM" id="SSF56112">
    <property type="entry name" value="Protein kinase-like (PK-like)"/>
    <property type="match status" value="1"/>
</dbReference>
<dbReference type="PANTHER" id="PTHR34273">
    <property type="entry name" value="METHYLTHIORIBOSE KINASE"/>
    <property type="match status" value="1"/>
</dbReference>
<accession>A0ABR3RL44</accession>
<gene>
    <name evidence="7" type="ORF">SLS60_004541</name>
</gene>
<dbReference type="Proteomes" id="UP001521785">
    <property type="component" value="Unassembled WGS sequence"/>
</dbReference>
<dbReference type="Pfam" id="PF01636">
    <property type="entry name" value="APH"/>
    <property type="match status" value="1"/>
</dbReference>
<evidence type="ECO:0000256" key="2">
    <source>
        <dbReference type="ARBA" id="ARBA00022679"/>
    </source>
</evidence>
<dbReference type="Gene3D" id="3.30.200.20">
    <property type="entry name" value="Phosphorylase Kinase, domain 1"/>
    <property type="match status" value="1"/>
</dbReference>
<comment type="caution">
    <text evidence="7">The sequence shown here is derived from an EMBL/GenBank/DDBJ whole genome shotgun (WGS) entry which is preliminary data.</text>
</comment>
<keyword evidence="4" id="KW-0418">Kinase</keyword>
<name>A0ABR3RL44_9PLEO</name>
<sequence length="383" mass="42838">MAPLSAPELHQLAINLQSILSTTRYACTSLTQLTGGTTSFVFLGTLHQPLPVIHHAGNQKQEDSVIIKYAAPFASCHTEFLVDAGRVKYEALMLEVLQRFASSKREITIKTPKLYHYNEGERVLAIQYVPDTGPLHKSLDRLSEEQAERIGHALGTWLAAFHVWMDTPEQSGLTEQLKQNEEEVELKWKLTWGQGTEVLETLGDVVDEEDRRVWDAARLAAREDLGKEEGKGLVHGDFWAGNILVPNTLAAEAGIEELQLHIIDFEFSHFTSRATDLGQFLGDLCEKYYISASPPASILRLIAGFLTGYGPVSEELKWRTAIYVGVHVVNWWSRGPPGRKDADESKRERGRKLVRTGVKFVKGGREQDKRVFLDTPIAPLLGV</sequence>
<dbReference type="InterPro" id="IPR002575">
    <property type="entry name" value="Aminoglycoside_PTrfase"/>
</dbReference>
<feature type="domain" description="Aminoglycoside phosphotransferase" evidence="6">
    <location>
        <begin position="93"/>
        <end position="310"/>
    </location>
</feature>
<evidence type="ECO:0000313" key="8">
    <source>
        <dbReference type="Proteomes" id="UP001521785"/>
    </source>
</evidence>
<evidence type="ECO:0000256" key="1">
    <source>
        <dbReference type="ARBA" id="ARBA00010165"/>
    </source>
</evidence>
<comment type="similarity">
    <text evidence="1">Belongs to the methylthioribose kinase family.</text>
</comment>
<keyword evidence="5" id="KW-0067">ATP-binding</keyword>
<reference evidence="7 8" key="1">
    <citation type="submission" date="2024-02" db="EMBL/GenBank/DDBJ databases">
        <title>De novo assembly and annotation of 12 fungi associated with fruit tree decline syndrome in Ontario, Canada.</title>
        <authorList>
            <person name="Sulman M."/>
            <person name="Ellouze W."/>
            <person name="Ilyukhin E."/>
        </authorList>
    </citation>
    <scope>NUCLEOTIDE SEQUENCE [LARGE SCALE GENOMIC DNA]</scope>
    <source>
        <strain evidence="7 8">M42-189</strain>
    </source>
</reference>
<evidence type="ECO:0000313" key="7">
    <source>
        <dbReference type="EMBL" id="KAL1604998.1"/>
    </source>
</evidence>
<keyword evidence="8" id="KW-1185">Reference proteome</keyword>
<organism evidence="7 8">
    <name type="scientific">Paraconiothyrium brasiliense</name>
    <dbReference type="NCBI Taxonomy" id="300254"/>
    <lineage>
        <taxon>Eukaryota</taxon>
        <taxon>Fungi</taxon>
        <taxon>Dikarya</taxon>
        <taxon>Ascomycota</taxon>
        <taxon>Pezizomycotina</taxon>
        <taxon>Dothideomycetes</taxon>
        <taxon>Pleosporomycetidae</taxon>
        <taxon>Pleosporales</taxon>
        <taxon>Massarineae</taxon>
        <taxon>Didymosphaeriaceae</taxon>
        <taxon>Paraconiothyrium</taxon>
    </lineage>
</organism>
<keyword evidence="3" id="KW-0547">Nucleotide-binding</keyword>
<keyword evidence="2" id="KW-0808">Transferase</keyword>
<evidence type="ECO:0000256" key="5">
    <source>
        <dbReference type="ARBA" id="ARBA00022840"/>
    </source>
</evidence>